<comment type="caution">
    <text evidence="6">The sequence shown here is derived from an EMBL/GenBank/DDBJ whole genome shotgun (WGS) entry which is preliminary data.</text>
</comment>
<feature type="transmembrane region" description="Helical" evidence="4">
    <location>
        <begin position="217"/>
        <end position="235"/>
    </location>
</feature>
<evidence type="ECO:0000313" key="7">
    <source>
        <dbReference type="Proteomes" id="UP000727907"/>
    </source>
</evidence>
<evidence type="ECO:0000256" key="2">
    <source>
        <dbReference type="ARBA" id="ARBA00022989"/>
    </source>
</evidence>
<evidence type="ECO:0000256" key="1">
    <source>
        <dbReference type="ARBA" id="ARBA00022692"/>
    </source>
</evidence>
<feature type="transmembrane region" description="Helical" evidence="4">
    <location>
        <begin position="341"/>
        <end position="365"/>
    </location>
</feature>
<dbReference type="Pfam" id="PF07690">
    <property type="entry name" value="MFS_1"/>
    <property type="match status" value="1"/>
</dbReference>
<keyword evidence="3 4" id="KW-0472">Membrane</keyword>
<accession>A0ABS6IDI3</accession>
<keyword evidence="7" id="KW-1185">Reference proteome</keyword>
<dbReference type="PANTHER" id="PTHR11360">
    <property type="entry name" value="MONOCARBOXYLATE TRANSPORTER"/>
    <property type="match status" value="1"/>
</dbReference>
<dbReference type="CDD" id="cd17355">
    <property type="entry name" value="MFS_YcxA_like"/>
    <property type="match status" value="1"/>
</dbReference>
<dbReference type="PANTHER" id="PTHR11360:SF290">
    <property type="entry name" value="MONOCARBOXYLATE MFS PERMEASE"/>
    <property type="match status" value="1"/>
</dbReference>
<reference evidence="6 7" key="1">
    <citation type="submission" date="2021-06" db="EMBL/GenBank/DDBJ databases">
        <authorList>
            <person name="Lee D.H."/>
        </authorList>
    </citation>
    <scope>NUCLEOTIDE SEQUENCE [LARGE SCALE GENOMIC DNA]</scope>
    <source>
        <strain evidence="6 7">MMS21-HV4-11</strain>
    </source>
</reference>
<dbReference type="PROSITE" id="PS50850">
    <property type="entry name" value="MFS"/>
    <property type="match status" value="1"/>
</dbReference>
<feature type="transmembrane region" description="Helical" evidence="4">
    <location>
        <begin position="101"/>
        <end position="122"/>
    </location>
</feature>
<feature type="transmembrane region" description="Helical" evidence="4">
    <location>
        <begin position="74"/>
        <end position="95"/>
    </location>
</feature>
<dbReference type="RefSeq" id="WP_216956180.1">
    <property type="nucleotide sequence ID" value="NZ_JAHOPB010000001.1"/>
</dbReference>
<dbReference type="InterPro" id="IPR011701">
    <property type="entry name" value="MFS"/>
</dbReference>
<protein>
    <submittedName>
        <fullName evidence="6">MFS transporter</fullName>
    </submittedName>
</protein>
<feature type="transmembrane region" description="Helical" evidence="4">
    <location>
        <begin position="49"/>
        <end position="67"/>
    </location>
</feature>
<feature type="transmembrane region" description="Helical" evidence="4">
    <location>
        <begin position="134"/>
        <end position="153"/>
    </location>
</feature>
<keyword evidence="1 4" id="KW-0812">Transmembrane</keyword>
<feature type="transmembrane region" description="Helical" evidence="4">
    <location>
        <begin position="247"/>
        <end position="267"/>
    </location>
</feature>
<dbReference type="Proteomes" id="UP000727907">
    <property type="component" value="Unassembled WGS sequence"/>
</dbReference>
<sequence>MSGVESSYAWWRLAASVTLSTVGGIGMWCLVVALPSIQQDLGITRADISFAYTMNTLGFFAGGVTWGKLVDKRGIVLTAVLSATGLAIGFATAPFTPSLPLFATVQVLIGFSAAATFAPLVADISHWFDKRRGIAVAIAASGNYLAGAIWPSIIQMMIADHGWRVTYWAAGALCFVAMIPLALTLRRKPPQHETTGADGGAGAAIHSPRSLGLSPNGLQAVLVVAGIGCCVAMSMPQVHIVAYCADLGYGVARGAEMLSLMLGFGIVSRIASGWIADRVGGVKTLLLGSTLQCVALVFYLVDDSVNSLYLASALFGLFQGGIVPSYAIIVREYFPPKEAGFRVGLAISSTLIGMALGGWMGGVLFDMTGSYRAAFINGIAWNLLNGAVAWWLLFRQNRRNVFAAG</sequence>
<feature type="transmembrane region" description="Helical" evidence="4">
    <location>
        <begin position="279"/>
        <end position="301"/>
    </location>
</feature>
<feature type="transmembrane region" description="Helical" evidence="4">
    <location>
        <begin position="165"/>
        <end position="185"/>
    </location>
</feature>
<gene>
    <name evidence="6" type="ORF">KQ910_01040</name>
</gene>
<feature type="transmembrane region" description="Helical" evidence="4">
    <location>
        <begin position="307"/>
        <end position="329"/>
    </location>
</feature>
<evidence type="ECO:0000313" key="6">
    <source>
        <dbReference type="EMBL" id="MBU8872323.1"/>
    </source>
</evidence>
<name>A0ABS6IDI3_9HYPH</name>
<feature type="transmembrane region" description="Helical" evidence="4">
    <location>
        <begin position="12"/>
        <end position="37"/>
    </location>
</feature>
<feature type="transmembrane region" description="Helical" evidence="4">
    <location>
        <begin position="371"/>
        <end position="393"/>
    </location>
</feature>
<dbReference type="InterPro" id="IPR050327">
    <property type="entry name" value="Proton-linked_MCT"/>
</dbReference>
<dbReference type="InterPro" id="IPR020846">
    <property type="entry name" value="MFS_dom"/>
</dbReference>
<evidence type="ECO:0000256" key="3">
    <source>
        <dbReference type="ARBA" id="ARBA00023136"/>
    </source>
</evidence>
<proteinExistence type="predicted"/>
<evidence type="ECO:0000259" key="5">
    <source>
        <dbReference type="PROSITE" id="PS50850"/>
    </source>
</evidence>
<feature type="domain" description="Major facilitator superfamily (MFS) profile" evidence="5">
    <location>
        <begin position="1"/>
        <end position="397"/>
    </location>
</feature>
<evidence type="ECO:0000256" key="4">
    <source>
        <dbReference type="SAM" id="Phobius"/>
    </source>
</evidence>
<keyword evidence="2 4" id="KW-1133">Transmembrane helix</keyword>
<dbReference type="EMBL" id="JAHOPB010000001">
    <property type="protein sequence ID" value="MBU8872323.1"/>
    <property type="molecule type" value="Genomic_DNA"/>
</dbReference>
<organism evidence="6 7">
    <name type="scientific">Reyranella humidisoli</name>
    <dbReference type="NCBI Taxonomy" id="2849149"/>
    <lineage>
        <taxon>Bacteria</taxon>
        <taxon>Pseudomonadati</taxon>
        <taxon>Pseudomonadota</taxon>
        <taxon>Alphaproteobacteria</taxon>
        <taxon>Hyphomicrobiales</taxon>
        <taxon>Reyranellaceae</taxon>
        <taxon>Reyranella</taxon>
    </lineage>
</organism>